<feature type="region of interest" description="Disordered" evidence="1">
    <location>
        <begin position="167"/>
        <end position="251"/>
    </location>
</feature>
<protein>
    <submittedName>
        <fullName evidence="2">Uncharacterized protein</fullName>
    </submittedName>
</protein>
<sequence>MSITHEERESFWTNQKRPISVGISPRWVHYSGVSATARAIAEILADLTLNGTRGNVPLDLDLIAYLVELGRGDKVMPFLNELEAIGFLTIYDGGVDAKGKRRQLRDNEGNPAGYRFDVDVEAPTGYVGPKTFDEVYPQFLLDRTNALQAAKCAGKRARTGNLTVRRSTTGRFEESQVSRDTGIRGHGGERDTGIRGHGEDQQVSRDPGIRGHGGERDTGIRGHGEDQQVSRDTGIRGHLQNDQIDLSPSEREIEMIEPVPGGAAEPPATGQGDVAALKAVIRSLGWEGWATRHNVAKVELAPQEVRQLRTAMAAAMVRHRLTITQVEEIGKAALKAATRRPVSFVTGAFADGNINGYLEDEPMEFLATKPVVLEAASKPSSRPKTQSSTSGPVHPEHCGDADCDPRTRMRTSADSNALRRCPECNGKAIADREAKAFAADETELVLPLAVKRVSSL</sequence>
<evidence type="ECO:0000313" key="2">
    <source>
        <dbReference type="EMBL" id="RAS57822.1"/>
    </source>
</evidence>
<keyword evidence="3" id="KW-1185">Reference proteome</keyword>
<evidence type="ECO:0000256" key="1">
    <source>
        <dbReference type="SAM" id="MobiDB-lite"/>
    </source>
</evidence>
<proteinExistence type="predicted"/>
<accession>A0ABX9DXD9</accession>
<feature type="compositionally biased region" description="Polar residues" evidence="1">
    <location>
        <begin position="378"/>
        <end position="391"/>
    </location>
</feature>
<dbReference type="EMBL" id="QLTT01000021">
    <property type="protein sequence ID" value="RAS57822.1"/>
    <property type="molecule type" value="Genomic_DNA"/>
</dbReference>
<name>A0ABX9DXD9_9PSEU</name>
<dbReference type="RefSeq" id="WP_112232742.1">
    <property type="nucleotide sequence ID" value="NZ_QLTT01000021.1"/>
</dbReference>
<feature type="compositionally biased region" description="Basic and acidic residues" evidence="1">
    <location>
        <begin position="394"/>
        <end position="407"/>
    </location>
</feature>
<comment type="caution">
    <text evidence="2">The sequence shown here is derived from an EMBL/GenBank/DDBJ whole genome shotgun (WGS) entry which is preliminary data.</text>
</comment>
<reference evidence="2 3" key="1">
    <citation type="submission" date="2018-06" db="EMBL/GenBank/DDBJ databases">
        <title>Genomic Encyclopedia of Type Strains, Phase IV (KMG-IV): sequencing the most valuable type-strain genomes for metagenomic binning, comparative biology and taxonomic classification.</title>
        <authorList>
            <person name="Goeker M."/>
        </authorList>
    </citation>
    <scope>NUCLEOTIDE SEQUENCE [LARGE SCALE GENOMIC DNA]</scope>
    <source>
        <strain evidence="2 3">DSM 45479</strain>
    </source>
</reference>
<organism evidence="2 3">
    <name type="scientific">Lentzea atacamensis</name>
    <dbReference type="NCBI Taxonomy" id="531938"/>
    <lineage>
        <taxon>Bacteria</taxon>
        <taxon>Bacillati</taxon>
        <taxon>Actinomycetota</taxon>
        <taxon>Actinomycetes</taxon>
        <taxon>Pseudonocardiales</taxon>
        <taxon>Pseudonocardiaceae</taxon>
        <taxon>Lentzea</taxon>
    </lineage>
</organism>
<feature type="compositionally biased region" description="Basic and acidic residues" evidence="1">
    <location>
        <begin position="171"/>
        <end position="235"/>
    </location>
</feature>
<feature type="region of interest" description="Disordered" evidence="1">
    <location>
        <begin position="376"/>
        <end position="417"/>
    </location>
</feature>
<gene>
    <name evidence="2" type="ORF">C8D87_1215</name>
</gene>
<dbReference type="Proteomes" id="UP000248714">
    <property type="component" value="Unassembled WGS sequence"/>
</dbReference>
<evidence type="ECO:0000313" key="3">
    <source>
        <dbReference type="Proteomes" id="UP000248714"/>
    </source>
</evidence>